<dbReference type="RefSeq" id="WP_239120602.1">
    <property type="nucleotide sequence ID" value="NZ_BAAALB010000023.1"/>
</dbReference>
<reference evidence="2 3" key="1">
    <citation type="submission" date="2021-01" db="EMBL/GenBank/DDBJ databases">
        <title>Whole genome shotgun sequence of Catellatospora chokoriensis NBRC 107358.</title>
        <authorList>
            <person name="Komaki H."/>
            <person name="Tamura T."/>
        </authorList>
    </citation>
    <scope>NUCLEOTIDE SEQUENCE [LARGE SCALE GENOMIC DNA]</scope>
    <source>
        <strain evidence="2 3">NBRC 107358</strain>
    </source>
</reference>
<dbReference type="SUPFAM" id="SSF81301">
    <property type="entry name" value="Nucleotidyltransferase"/>
    <property type="match status" value="1"/>
</dbReference>
<sequence>MLSEISAELLETMKRAASVLRRAEVPFALAGGFAVYARGGTSSEHDVDFVIREEDVERTLQAYAEEGFRTERPPEDWLVKVYDEDRLVDLIFRPVQRQVTEEVLAESSIVPVGALHIPVLSATMLMEHKLLTFSQHHCDYSRALPLARSLREQIDWDQVRRDTAHSVYAEACLYLLSLLEIIPPASEGGAHEKPRPEQPENAQASVPAGADRTGAW</sequence>
<protein>
    <submittedName>
        <fullName evidence="2">Uncharacterized protein</fullName>
    </submittedName>
</protein>
<gene>
    <name evidence="2" type="ORF">Cch02nite_34310</name>
</gene>
<proteinExistence type="predicted"/>
<dbReference type="InterPro" id="IPR043519">
    <property type="entry name" value="NT_sf"/>
</dbReference>
<accession>A0A8J3JRY2</accession>
<dbReference type="AlphaFoldDB" id="A0A8J3JRY2"/>
<dbReference type="Gene3D" id="3.30.460.40">
    <property type="match status" value="1"/>
</dbReference>
<dbReference type="InterPro" id="IPR039498">
    <property type="entry name" value="NTP_transf_5"/>
</dbReference>
<keyword evidence="3" id="KW-1185">Reference proteome</keyword>
<comment type="caution">
    <text evidence="2">The sequence shown here is derived from an EMBL/GenBank/DDBJ whole genome shotgun (WGS) entry which is preliminary data.</text>
</comment>
<dbReference type="Proteomes" id="UP000619293">
    <property type="component" value="Unassembled WGS sequence"/>
</dbReference>
<dbReference type="EMBL" id="BONG01000019">
    <property type="protein sequence ID" value="GIF89987.1"/>
    <property type="molecule type" value="Genomic_DNA"/>
</dbReference>
<feature type="compositionally biased region" description="Basic and acidic residues" evidence="1">
    <location>
        <begin position="189"/>
        <end position="198"/>
    </location>
</feature>
<dbReference type="Pfam" id="PF14907">
    <property type="entry name" value="NTP_transf_5"/>
    <property type="match status" value="1"/>
</dbReference>
<organism evidence="2 3">
    <name type="scientific">Catellatospora chokoriensis</name>
    <dbReference type="NCBI Taxonomy" id="310353"/>
    <lineage>
        <taxon>Bacteria</taxon>
        <taxon>Bacillati</taxon>
        <taxon>Actinomycetota</taxon>
        <taxon>Actinomycetes</taxon>
        <taxon>Micromonosporales</taxon>
        <taxon>Micromonosporaceae</taxon>
        <taxon>Catellatospora</taxon>
    </lineage>
</organism>
<name>A0A8J3JRY2_9ACTN</name>
<evidence type="ECO:0000256" key="1">
    <source>
        <dbReference type="SAM" id="MobiDB-lite"/>
    </source>
</evidence>
<feature type="region of interest" description="Disordered" evidence="1">
    <location>
        <begin position="187"/>
        <end position="216"/>
    </location>
</feature>
<evidence type="ECO:0000313" key="2">
    <source>
        <dbReference type="EMBL" id="GIF89987.1"/>
    </source>
</evidence>
<evidence type="ECO:0000313" key="3">
    <source>
        <dbReference type="Proteomes" id="UP000619293"/>
    </source>
</evidence>